<evidence type="ECO:0008006" key="5">
    <source>
        <dbReference type="Google" id="ProtNLM"/>
    </source>
</evidence>
<dbReference type="InterPro" id="IPR010699">
    <property type="entry name" value="DUF1275"/>
</dbReference>
<proteinExistence type="predicted"/>
<accession>A0AA38H5T6</accession>
<feature type="transmembrane region" description="Helical" evidence="2">
    <location>
        <begin position="147"/>
        <end position="167"/>
    </location>
</feature>
<dbReference type="GeneID" id="77729708"/>
<keyword evidence="4" id="KW-1185">Reference proteome</keyword>
<dbReference type="AlphaFoldDB" id="A0AA38H5T6"/>
<reference evidence="3" key="1">
    <citation type="journal article" date="2022" name="G3 (Bethesda)">
        <title>High quality genome of the basidiomycete yeast Dioszegia hungarica PDD-24b-2 isolated from cloud water.</title>
        <authorList>
            <person name="Jarrige D."/>
            <person name="Haridas S."/>
            <person name="Bleykasten-Grosshans C."/>
            <person name="Joly M."/>
            <person name="Nadalig T."/>
            <person name="Sancelme M."/>
            <person name="Vuilleumier S."/>
            <person name="Grigoriev I.V."/>
            <person name="Amato P."/>
            <person name="Bringel F."/>
        </authorList>
    </citation>
    <scope>NUCLEOTIDE SEQUENCE</scope>
    <source>
        <strain evidence="3">PDD-24b-2</strain>
    </source>
</reference>
<feature type="compositionally biased region" description="Low complexity" evidence="1">
    <location>
        <begin position="26"/>
        <end position="41"/>
    </location>
</feature>
<evidence type="ECO:0000313" key="3">
    <source>
        <dbReference type="EMBL" id="KAI9633266.1"/>
    </source>
</evidence>
<dbReference type="Proteomes" id="UP001164286">
    <property type="component" value="Unassembled WGS sequence"/>
</dbReference>
<organism evidence="3 4">
    <name type="scientific">Dioszegia hungarica</name>
    <dbReference type="NCBI Taxonomy" id="4972"/>
    <lineage>
        <taxon>Eukaryota</taxon>
        <taxon>Fungi</taxon>
        <taxon>Dikarya</taxon>
        <taxon>Basidiomycota</taxon>
        <taxon>Agaricomycotina</taxon>
        <taxon>Tremellomycetes</taxon>
        <taxon>Tremellales</taxon>
        <taxon>Bulleribasidiaceae</taxon>
        <taxon>Dioszegia</taxon>
    </lineage>
</organism>
<dbReference type="PANTHER" id="PTHR37488">
    <property type="entry name" value="DUF1275 DOMAIN-CONTAINING PROTEIN"/>
    <property type="match status" value="1"/>
</dbReference>
<feature type="region of interest" description="Disordered" evidence="1">
    <location>
        <begin position="1"/>
        <end position="43"/>
    </location>
</feature>
<name>A0AA38H5T6_9TREE</name>
<dbReference type="RefSeq" id="XP_052943043.1">
    <property type="nucleotide sequence ID" value="XM_053090503.1"/>
</dbReference>
<feature type="transmembrane region" description="Helical" evidence="2">
    <location>
        <begin position="187"/>
        <end position="205"/>
    </location>
</feature>
<keyword evidence="2" id="KW-1133">Transmembrane helix</keyword>
<dbReference type="PANTHER" id="PTHR37488:SF2">
    <property type="entry name" value="DUF1275 DOMAIN-CONTAINING PROTEIN"/>
    <property type="match status" value="1"/>
</dbReference>
<protein>
    <recommendedName>
        <fullName evidence="5">DUF1275 domain protein</fullName>
    </recommendedName>
</protein>
<feature type="compositionally biased region" description="Polar residues" evidence="1">
    <location>
        <begin position="1"/>
        <end position="17"/>
    </location>
</feature>
<dbReference type="EMBL" id="JAKWFO010000011">
    <property type="protein sequence ID" value="KAI9633266.1"/>
    <property type="molecule type" value="Genomic_DNA"/>
</dbReference>
<evidence type="ECO:0000256" key="2">
    <source>
        <dbReference type="SAM" id="Phobius"/>
    </source>
</evidence>
<dbReference type="Pfam" id="PF06912">
    <property type="entry name" value="DUF1275"/>
    <property type="match status" value="1"/>
</dbReference>
<gene>
    <name evidence="3" type="ORF">MKK02DRAFT_39244</name>
</gene>
<keyword evidence="2" id="KW-0472">Membrane</keyword>
<comment type="caution">
    <text evidence="3">The sequence shown here is derived from an EMBL/GenBank/DDBJ whole genome shotgun (WGS) entry which is preliminary data.</text>
</comment>
<sequence>MGDSLPTTAVHTGTSTPAPREKPDPTDMMADSPPSSPTSSTVVSRALHRLNNDVDPKQCISISIYACFLTGFTSSPSFSACYVWCGFQTGNLAQLGLAAARAFSMDPYRTYGFQKPDQQALTSLLAFILGTCCGRIGDKWGNRTRRWLMSATLVQVLLAMAAALTAWKSGETGIALERGEPSWHTPLGMAALAFLSATMGIQGIVGKRIASPMNTTVVLTTTWVELFNDPLLLTAHLAPSRDVRLMGVSGVILGAFISRAILQSPAGQAGCLGVLAGLRLIQALWWGFVPGVKVDWEKVGKGVSTSKDVRGGAVL</sequence>
<evidence type="ECO:0000256" key="1">
    <source>
        <dbReference type="SAM" id="MobiDB-lite"/>
    </source>
</evidence>
<evidence type="ECO:0000313" key="4">
    <source>
        <dbReference type="Proteomes" id="UP001164286"/>
    </source>
</evidence>
<keyword evidence="2" id="KW-0812">Transmembrane</keyword>